<dbReference type="AlphaFoldDB" id="A0A3M8XC40"/>
<sequence>MPASETGVPLAERTGQWKKIAAADGRLHTRLLAAHLTAHRLPAPARDEEWWTRARALVPLMLADRPALETARLAEAVWEAAGREERTELDRAARNTIPLRAALRCEERNWQRYSCMTETIARTTQIRKPAIRTST</sequence>
<accession>A0A3M8XC40</accession>
<keyword evidence="2" id="KW-1185">Reference proteome</keyword>
<dbReference type="RefSeq" id="WP_123098302.1">
    <property type="nucleotide sequence ID" value="NZ_RIBZ01000030.1"/>
</dbReference>
<evidence type="ECO:0000313" key="2">
    <source>
        <dbReference type="Proteomes" id="UP000275401"/>
    </source>
</evidence>
<gene>
    <name evidence="1" type="ORF">EEJ42_01960</name>
</gene>
<comment type="caution">
    <text evidence="1">The sequence shown here is derived from an EMBL/GenBank/DDBJ whole genome shotgun (WGS) entry which is preliminary data.</text>
</comment>
<proteinExistence type="predicted"/>
<dbReference type="EMBL" id="RIBZ01000030">
    <property type="protein sequence ID" value="RNG38033.1"/>
    <property type="molecule type" value="Genomic_DNA"/>
</dbReference>
<name>A0A3M8XC40_9ACTN</name>
<reference evidence="1 2" key="1">
    <citation type="submission" date="2018-11" db="EMBL/GenBank/DDBJ databases">
        <title>The Potential of Streptomyces as Biocontrol Agents against the Tomato grey mould, Botrytis cinerea (Gray mold) Frontiers in Microbiology.</title>
        <authorList>
            <person name="Li D."/>
        </authorList>
    </citation>
    <scope>NUCLEOTIDE SEQUENCE [LARGE SCALE GENOMIC DNA]</scope>
    <source>
        <strain evidence="1 2">NEAU-LD23</strain>
    </source>
</reference>
<protein>
    <submittedName>
        <fullName evidence="1">Uncharacterized protein</fullName>
    </submittedName>
</protein>
<dbReference type="Proteomes" id="UP000275401">
    <property type="component" value="Unassembled WGS sequence"/>
</dbReference>
<organism evidence="1 2">
    <name type="scientific">Streptomyces botrytidirepellens</name>
    <dbReference type="NCBI Taxonomy" id="2486417"/>
    <lineage>
        <taxon>Bacteria</taxon>
        <taxon>Bacillati</taxon>
        <taxon>Actinomycetota</taxon>
        <taxon>Actinomycetes</taxon>
        <taxon>Kitasatosporales</taxon>
        <taxon>Streptomycetaceae</taxon>
        <taxon>Streptomyces</taxon>
    </lineage>
</organism>
<evidence type="ECO:0000313" key="1">
    <source>
        <dbReference type="EMBL" id="RNG38033.1"/>
    </source>
</evidence>